<dbReference type="RefSeq" id="WP_160631713.1">
    <property type="nucleotide sequence ID" value="NZ_WWNE01000003.1"/>
</dbReference>
<dbReference type="EC" id="5.3.1.6" evidence="5"/>
<evidence type="ECO:0000256" key="4">
    <source>
        <dbReference type="PIRSR" id="PIRSR005384-2"/>
    </source>
</evidence>
<dbReference type="Proteomes" id="UP000470771">
    <property type="component" value="Unassembled WGS sequence"/>
</dbReference>
<gene>
    <name evidence="5" type="primary">rpiB</name>
    <name evidence="5" type="ORF">GQN54_02735</name>
</gene>
<feature type="binding site" evidence="4">
    <location>
        <position position="135"/>
    </location>
    <ligand>
        <name>D-ribulose 5-phosphate</name>
        <dbReference type="ChEBI" id="CHEBI:58121"/>
    </ligand>
</feature>
<dbReference type="PANTHER" id="PTHR30345:SF0">
    <property type="entry name" value="DNA DAMAGE-REPAIR_TOLERATION PROTEIN DRT102"/>
    <property type="match status" value="1"/>
</dbReference>
<dbReference type="PIRSF" id="PIRSF005384">
    <property type="entry name" value="RpiB_LacA_B"/>
    <property type="match status" value="1"/>
</dbReference>
<keyword evidence="6" id="KW-1185">Reference proteome</keyword>
<keyword evidence="2 5" id="KW-0413">Isomerase</keyword>
<dbReference type="EMBL" id="WWNE01000003">
    <property type="protein sequence ID" value="NBG65017.1"/>
    <property type="molecule type" value="Genomic_DNA"/>
</dbReference>
<feature type="binding site" evidence="4">
    <location>
        <position position="102"/>
    </location>
    <ligand>
        <name>D-ribulose 5-phosphate</name>
        <dbReference type="ChEBI" id="CHEBI:58121"/>
    </ligand>
</feature>
<dbReference type="SUPFAM" id="SSF89623">
    <property type="entry name" value="Ribose/Galactose isomerase RpiB/AlsB"/>
    <property type="match status" value="1"/>
</dbReference>
<evidence type="ECO:0000313" key="6">
    <source>
        <dbReference type="Proteomes" id="UP000470771"/>
    </source>
</evidence>
<dbReference type="NCBIfam" id="NF004051">
    <property type="entry name" value="PRK05571.1"/>
    <property type="match status" value="1"/>
</dbReference>
<feature type="active site" description="Proton acceptor" evidence="3">
    <location>
        <position position="68"/>
    </location>
</feature>
<accession>A0A6N9NIJ0</accession>
<dbReference type="GO" id="GO:0004751">
    <property type="term" value="F:ribose-5-phosphate isomerase activity"/>
    <property type="evidence" value="ECO:0007669"/>
    <property type="project" value="UniProtKB-EC"/>
</dbReference>
<dbReference type="InterPro" id="IPR004785">
    <property type="entry name" value="RpiB"/>
</dbReference>
<reference evidence="5 6" key="1">
    <citation type="submission" date="2019-12" db="EMBL/GenBank/DDBJ databases">
        <authorList>
            <person name="Zhao J."/>
        </authorList>
    </citation>
    <scope>NUCLEOTIDE SEQUENCE [LARGE SCALE GENOMIC DNA]</scope>
    <source>
        <strain evidence="5 6">S-15</strain>
    </source>
</reference>
<feature type="binding site" evidence="4">
    <location>
        <begin position="11"/>
        <end position="12"/>
    </location>
    <ligand>
        <name>D-ribulose 5-phosphate</name>
        <dbReference type="ChEBI" id="CHEBI:58121"/>
    </ligand>
</feature>
<evidence type="ECO:0000256" key="3">
    <source>
        <dbReference type="PIRSR" id="PIRSR005384-1"/>
    </source>
</evidence>
<dbReference type="GO" id="GO:0009052">
    <property type="term" value="P:pentose-phosphate shunt, non-oxidative branch"/>
    <property type="evidence" value="ECO:0007669"/>
    <property type="project" value="TreeGrafter"/>
</dbReference>
<organism evidence="5 6">
    <name type="scientific">Acidiluteibacter ferrifornacis</name>
    <dbReference type="NCBI Taxonomy" id="2692424"/>
    <lineage>
        <taxon>Bacteria</taxon>
        <taxon>Pseudomonadati</taxon>
        <taxon>Bacteroidota</taxon>
        <taxon>Flavobacteriia</taxon>
        <taxon>Flavobacteriales</taxon>
        <taxon>Cryomorphaceae</taxon>
        <taxon>Acidiluteibacter</taxon>
    </lineage>
</organism>
<dbReference type="NCBIfam" id="TIGR01120">
    <property type="entry name" value="rpiB"/>
    <property type="match status" value="1"/>
</dbReference>
<feature type="binding site" evidence="4">
    <location>
        <position position="112"/>
    </location>
    <ligand>
        <name>D-ribulose 5-phosphate</name>
        <dbReference type="ChEBI" id="CHEBI:58121"/>
    </ligand>
</feature>
<comment type="similarity">
    <text evidence="1">Belongs to the LacAB/RpiB family.</text>
</comment>
<feature type="active site" description="Proton donor" evidence="3">
    <location>
        <position position="101"/>
    </location>
</feature>
<dbReference type="AlphaFoldDB" id="A0A6N9NIJ0"/>
<evidence type="ECO:0000313" key="5">
    <source>
        <dbReference type="EMBL" id="NBG65017.1"/>
    </source>
</evidence>
<feature type="binding site" evidence="4">
    <location>
        <position position="139"/>
    </location>
    <ligand>
        <name>D-ribulose 5-phosphate</name>
        <dbReference type="ChEBI" id="CHEBI:58121"/>
    </ligand>
</feature>
<sequence length="146" mass="16026">MKISKIAIGGDHAGFELKNNLVKFLQNKGIEVEDFGPFTEESCDYADVAHPLSETVQSKKVDLGILICGSGNGIAITANKHQGIRAAICWVEELAALARQHNDANILVLPARFISEAEAIKCVEKFITEDFEGGRHLRRIEKIPVN</sequence>
<dbReference type="Gene3D" id="3.40.1400.10">
    <property type="entry name" value="Sugar-phosphate isomerase, RpiB/LacA/LacB"/>
    <property type="match status" value="1"/>
</dbReference>
<dbReference type="NCBIfam" id="TIGR00689">
    <property type="entry name" value="rpiB_lacA_lacB"/>
    <property type="match status" value="1"/>
</dbReference>
<feature type="binding site" evidence="4">
    <location>
        <begin position="69"/>
        <end position="73"/>
    </location>
    <ligand>
        <name>D-ribulose 5-phosphate</name>
        <dbReference type="ChEBI" id="CHEBI:58121"/>
    </ligand>
</feature>
<comment type="caution">
    <text evidence="5">The sequence shown here is derived from an EMBL/GenBank/DDBJ whole genome shotgun (WGS) entry which is preliminary data.</text>
</comment>
<dbReference type="InterPro" id="IPR036569">
    <property type="entry name" value="RpiB_LacA_LacB_sf"/>
</dbReference>
<name>A0A6N9NIJ0_9FLAO</name>
<dbReference type="PANTHER" id="PTHR30345">
    <property type="entry name" value="RIBOSE-5-PHOSPHATE ISOMERASE B"/>
    <property type="match status" value="1"/>
</dbReference>
<dbReference type="Pfam" id="PF02502">
    <property type="entry name" value="LacAB_rpiB"/>
    <property type="match status" value="1"/>
</dbReference>
<evidence type="ECO:0000256" key="2">
    <source>
        <dbReference type="ARBA" id="ARBA00023235"/>
    </source>
</evidence>
<proteinExistence type="inferred from homology"/>
<evidence type="ECO:0000256" key="1">
    <source>
        <dbReference type="ARBA" id="ARBA00008754"/>
    </source>
</evidence>
<dbReference type="InterPro" id="IPR003500">
    <property type="entry name" value="RpiB_LacA_LacB"/>
</dbReference>
<protein>
    <submittedName>
        <fullName evidence="5">Ribose 5-phosphate isomerase B</fullName>
        <ecNumber evidence="5">5.3.1.6</ecNumber>
    </submittedName>
</protein>
<dbReference type="GO" id="GO:0019316">
    <property type="term" value="P:D-allose catabolic process"/>
    <property type="evidence" value="ECO:0007669"/>
    <property type="project" value="TreeGrafter"/>
</dbReference>